<dbReference type="Proteomes" id="UP001610432">
    <property type="component" value="Unassembled WGS sequence"/>
</dbReference>
<organism evidence="1 2">
    <name type="scientific">Aspergillus lucknowensis</name>
    <dbReference type="NCBI Taxonomy" id="176173"/>
    <lineage>
        <taxon>Eukaryota</taxon>
        <taxon>Fungi</taxon>
        <taxon>Dikarya</taxon>
        <taxon>Ascomycota</taxon>
        <taxon>Pezizomycotina</taxon>
        <taxon>Eurotiomycetes</taxon>
        <taxon>Eurotiomycetidae</taxon>
        <taxon>Eurotiales</taxon>
        <taxon>Aspergillaceae</taxon>
        <taxon>Aspergillus</taxon>
        <taxon>Aspergillus subgen. Nidulantes</taxon>
    </lineage>
</organism>
<accession>A0ABR4M2M0</accession>
<sequence>MDFGCGEVSRRMLALQTQAPSGCAYYLLIPHTGLPPRIQYASLRPHRRVGGFAKSTSPLALAFPRNRLPNENGTAYYQLTQLRCCWPMPMRSSRDRTILALSPGKGFNSSLGSRFTRGPLCDGLFSRSSLRSRSSSNIVRSSDVIAIAVGLRRIIARFGQRSDW</sequence>
<evidence type="ECO:0000313" key="1">
    <source>
        <dbReference type="EMBL" id="KAL2869923.1"/>
    </source>
</evidence>
<evidence type="ECO:0000313" key="2">
    <source>
        <dbReference type="Proteomes" id="UP001610432"/>
    </source>
</evidence>
<reference evidence="1 2" key="1">
    <citation type="submission" date="2024-07" db="EMBL/GenBank/DDBJ databases">
        <title>Section-level genome sequencing and comparative genomics of Aspergillus sections Usti and Cavernicolus.</title>
        <authorList>
            <consortium name="Lawrence Berkeley National Laboratory"/>
            <person name="Nybo J.L."/>
            <person name="Vesth T.C."/>
            <person name="Theobald S."/>
            <person name="Frisvad J.C."/>
            <person name="Larsen T.O."/>
            <person name="Kjaerboelling I."/>
            <person name="Rothschild-Mancinelli K."/>
            <person name="Lyhne E.K."/>
            <person name="Kogle M.E."/>
            <person name="Barry K."/>
            <person name="Clum A."/>
            <person name="Na H."/>
            <person name="Ledsgaard L."/>
            <person name="Lin J."/>
            <person name="Lipzen A."/>
            <person name="Kuo A."/>
            <person name="Riley R."/>
            <person name="Mondo S."/>
            <person name="Labutti K."/>
            <person name="Haridas S."/>
            <person name="Pangalinan J."/>
            <person name="Salamov A.A."/>
            <person name="Simmons B.A."/>
            <person name="Magnuson J.K."/>
            <person name="Chen J."/>
            <person name="Drula E."/>
            <person name="Henrissat B."/>
            <person name="Wiebenga A."/>
            <person name="Lubbers R.J."/>
            <person name="Gomes A.C."/>
            <person name="Macurrencykelacurrency M.R."/>
            <person name="Stajich J."/>
            <person name="Grigoriev I.V."/>
            <person name="Mortensen U.H."/>
            <person name="De Vries R.P."/>
            <person name="Baker S.E."/>
            <person name="Andersen M.R."/>
        </authorList>
    </citation>
    <scope>NUCLEOTIDE SEQUENCE [LARGE SCALE GENOMIC DNA]</scope>
    <source>
        <strain evidence="1 2">CBS 449.75</strain>
    </source>
</reference>
<protein>
    <submittedName>
        <fullName evidence="1">Uncharacterized protein</fullName>
    </submittedName>
</protein>
<name>A0ABR4M2M0_9EURO</name>
<comment type="caution">
    <text evidence="1">The sequence shown here is derived from an EMBL/GenBank/DDBJ whole genome shotgun (WGS) entry which is preliminary data.</text>
</comment>
<keyword evidence="2" id="KW-1185">Reference proteome</keyword>
<dbReference type="GeneID" id="98142032"/>
<dbReference type="EMBL" id="JBFXLQ010000007">
    <property type="protein sequence ID" value="KAL2869923.1"/>
    <property type="molecule type" value="Genomic_DNA"/>
</dbReference>
<dbReference type="RefSeq" id="XP_070888902.1">
    <property type="nucleotide sequence ID" value="XM_071026960.1"/>
</dbReference>
<proteinExistence type="predicted"/>
<gene>
    <name evidence="1" type="ORF">BJX67DRAFT_300098</name>
</gene>